<sequence length="158" mass="18227">MGIRDLSYRDSINAQEMKLKFFDSFTTAFLSPFSQPHNELKKFKTLILNPTKSSPPTPAPCSTPPSLFQYSYDPSQLQLLSESFSKPYFKSLSPIFNFQLIQYVNELTKKGKESSYLTNKICMFEFLDIGKSIVDMCASEDAYLRLAAQKMKKMYDKY</sequence>
<proteinExistence type="predicted"/>
<organism evidence="1 2">
    <name type="scientific">Vicia faba</name>
    <name type="common">Broad bean</name>
    <name type="synonym">Faba vulgaris</name>
    <dbReference type="NCBI Taxonomy" id="3906"/>
    <lineage>
        <taxon>Eukaryota</taxon>
        <taxon>Viridiplantae</taxon>
        <taxon>Streptophyta</taxon>
        <taxon>Embryophyta</taxon>
        <taxon>Tracheophyta</taxon>
        <taxon>Spermatophyta</taxon>
        <taxon>Magnoliopsida</taxon>
        <taxon>eudicotyledons</taxon>
        <taxon>Gunneridae</taxon>
        <taxon>Pentapetalae</taxon>
        <taxon>rosids</taxon>
        <taxon>fabids</taxon>
        <taxon>Fabales</taxon>
        <taxon>Fabaceae</taxon>
        <taxon>Papilionoideae</taxon>
        <taxon>50 kb inversion clade</taxon>
        <taxon>NPAAA clade</taxon>
        <taxon>Hologalegina</taxon>
        <taxon>IRL clade</taxon>
        <taxon>Fabeae</taxon>
        <taxon>Vicia</taxon>
    </lineage>
</organism>
<protein>
    <submittedName>
        <fullName evidence="1">Uncharacterized protein</fullName>
    </submittedName>
</protein>
<name>A0AAV1AIL3_VICFA</name>
<gene>
    <name evidence="1" type="ORF">VFH_IV175560</name>
</gene>
<dbReference type="Proteomes" id="UP001157006">
    <property type="component" value="Chromosome 4"/>
</dbReference>
<dbReference type="EMBL" id="OX451739">
    <property type="protein sequence ID" value="CAI8610300.1"/>
    <property type="molecule type" value="Genomic_DNA"/>
</dbReference>
<keyword evidence="2" id="KW-1185">Reference proteome</keyword>
<evidence type="ECO:0000313" key="2">
    <source>
        <dbReference type="Proteomes" id="UP001157006"/>
    </source>
</evidence>
<evidence type="ECO:0000313" key="1">
    <source>
        <dbReference type="EMBL" id="CAI8610300.1"/>
    </source>
</evidence>
<dbReference type="AlphaFoldDB" id="A0AAV1AIL3"/>
<accession>A0AAV1AIL3</accession>
<reference evidence="1 2" key="1">
    <citation type="submission" date="2023-01" db="EMBL/GenBank/DDBJ databases">
        <authorList>
            <person name="Kreplak J."/>
        </authorList>
    </citation>
    <scope>NUCLEOTIDE SEQUENCE [LARGE SCALE GENOMIC DNA]</scope>
</reference>